<sequence length="48" mass="5690">MCLVFYKAFVIFVFSAINEIIYDVLKVENNFNFRIRFSRPIKVAKGDL</sequence>
<organism evidence="1">
    <name type="scientific">Escherichia coli</name>
    <dbReference type="NCBI Taxonomy" id="562"/>
    <lineage>
        <taxon>Bacteria</taxon>
        <taxon>Pseudomonadati</taxon>
        <taxon>Pseudomonadota</taxon>
        <taxon>Gammaproteobacteria</taxon>
        <taxon>Enterobacterales</taxon>
        <taxon>Enterobacteriaceae</taxon>
        <taxon>Escherichia</taxon>
    </lineage>
</organism>
<dbReference type="EMBL" id="JAAHTE010000710">
    <property type="protein sequence ID" value="NEU03028.1"/>
    <property type="molecule type" value="Genomic_DNA"/>
</dbReference>
<protein>
    <submittedName>
        <fullName evidence="1">ABC transporter permease</fullName>
    </submittedName>
</protein>
<proteinExistence type="predicted"/>
<evidence type="ECO:0000313" key="1">
    <source>
        <dbReference type="EMBL" id="NEU03028.1"/>
    </source>
</evidence>
<comment type="caution">
    <text evidence="1">The sequence shown here is derived from an EMBL/GenBank/DDBJ whole genome shotgun (WGS) entry which is preliminary data.</text>
</comment>
<gene>
    <name evidence="1" type="ORF">G3563_29155</name>
</gene>
<accession>A0A6D1A8B4</accession>
<reference evidence="1" key="1">
    <citation type="submission" date="2020-02" db="EMBL/GenBank/DDBJ databases">
        <title>Investigating the Use of Bacteriophages as New Decolonization Strategy for Intestinal Carriage of CTX-M-15-producing ST131 Escherichia coli: an In Vitro Continuous Culture System Model.</title>
        <authorList>
            <person name="Bernasconi O.J."/>
            <person name="Campos-Madueno E.I."/>
            <person name="Dona V."/>
            <person name="Perreten V."/>
            <person name="Carattoli A."/>
            <person name="Endimiani A."/>
        </authorList>
    </citation>
    <scope>NUCLEOTIDE SEQUENCE</scope>
    <source>
        <strain evidence="1">4901.28</strain>
    </source>
</reference>
<feature type="non-terminal residue" evidence="1">
    <location>
        <position position="1"/>
    </location>
</feature>
<dbReference type="AlphaFoldDB" id="A0A6D1A8B4"/>
<name>A0A6D1A8B4_ECOLX</name>